<dbReference type="PANTHER" id="PTHR35936">
    <property type="entry name" value="MEMBRANE-BOUND LYTIC MUREIN TRANSGLYCOSYLASE F"/>
    <property type="match status" value="1"/>
</dbReference>
<comment type="caution">
    <text evidence="5">The sequence shown here is derived from an EMBL/GenBank/DDBJ whole genome shotgun (WGS) entry which is preliminary data.</text>
</comment>
<dbReference type="AlphaFoldDB" id="A0A939IQE5"/>
<name>A0A939IQE5_9ALTE</name>
<dbReference type="Pfam" id="PF00497">
    <property type="entry name" value="SBP_bac_3"/>
    <property type="match status" value="1"/>
</dbReference>
<feature type="domain" description="Solute-binding protein family 3/N-terminal" evidence="4">
    <location>
        <begin position="21"/>
        <end position="244"/>
    </location>
</feature>
<evidence type="ECO:0000259" key="4">
    <source>
        <dbReference type="SMART" id="SM00062"/>
    </source>
</evidence>
<dbReference type="PANTHER" id="PTHR35936:SF35">
    <property type="entry name" value="L-CYSTINE-BINDING PROTEIN TCYJ"/>
    <property type="match status" value="1"/>
</dbReference>
<dbReference type="EMBL" id="JAFKCV010000011">
    <property type="protein sequence ID" value="MBN7826860.1"/>
    <property type="molecule type" value="Genomic_DNA"/>
</dbReference>
<evidence type="ECO:0000313" key="6">
    <source>
        <dbReference type="Proteomes" id="UP000664654"/>
    </source>
</evidence>
<organism evidence="5 6">
    <name type="scientific">Bowmanella dokdonensis</name>
    <dbReference type="NCBI Taxonomy" id="751969"/>
    <lineage>
        <taxon>Bacteria</taxon>
        <taxon>Pseudomonadati</taxon>
        <taxon>Pseudomonadota</taxon>
        <taxon>Gammaproteobacteria</taxon>
        <taxon>Alteromonadales</taxon>
        <taxon>Alteromonadaceae</taxon>
        <taxon>Bowmanella</taxon>
    </lineage>
</organism>
<dbReference type="SUPFAM" id="SSF53850">
    <property type="entry name" value="Periplasmic binding protein-like II"/>
    <property type="match status" value="1"/>
</dbReference>
<feature type="signal peptide" evidence="3">
    <location>
        <begin position="1"/>
        <end position="17"/>
    </location>
</feature>
<dbReference type="InterPro" id="IPR001638">
    <property type="entry name" value="Solute-binding_3/MltF_N"/>
</dbReference>
<dbReference type="Gene3D" id="3.40.190.10">
    <property type="entry name" value="Periplasmic binding protein-like II"/>
    <property type="match status" value="2"/>
</dbReference>
<feature type="chain" id="PRO_5037497394" evidence="3">
    <location>
        <begin position="18"/>
        <end position="244"/>
    </location>
</feature>
<keyword evidence="6" id="KW-1185">Reference proteome</keyword>
<accession>A0A939IQE5</accession>
<evidence type="ECO:0000256" key="1">
    <source>
        <dbReference type="ARBA" id="ARBA00010333"/>
    </source>
</evidence>
<evidence type="ECO:0000256" key="2">
    <source>
        <dbReference type="ARBA" id="ARBA00022729"/>
    </source>
</evidence>
<reference evidence="5" key="1">
    <citation type="submission" date="2021-03" db="EMBL/GenBank/DDBJ databases">
        <title>novel species isolated from a fishpond in China.</title>
        <authorList>
            <person name="Lu H."/>
            <person name="Cai Z."/>
        </authorList>
    </citation>
    <scope>NUCLEOTIDE SEQUENCE</scope>
    <source>
        <strain evidence="5">JCM 30855</strain>
    </source>
</reference>
<protein>
    <submittedName>
        <fullName evidence="5">Amino acid ABC transporter substrate-binding protein</fullName>
    </submittedName>
</protein>
<sequence>MRVVLLFLILLSANSVALPKALNCASDHFAPYVLELDGEIRGINIDLVKRAAAMLGIEMNFVLVPWKRLELDLEQKEFDCVVAYFRTREREAYMHFTQVPIQFTSYNLFVSQGRLKPGWSLEQLHGWRIAYHRGFLIPSQLTGLGAKGKIYLVPVQNDEQAMGMLHKGRIDALITNKAVGEHILRHNDWPGIEAVSPALSFTPAFLVFARTDELAPLVARFDEALFRLLYDGSYLEIKQRYQPD</sequence>
<evidence type="ECO:0000256" key="3">
    <source>
        <dbReference type="SAM" id="SignalP"/>
    </source>
</evidence>
<dbReference type="Proteomes" id="UP000664654">
    <property type="component" value="Unassembled WGS sequence"/>
</dbReference>
<keyword evidence="2 3" id="KW-0732">Signal</keyword>
<evidence type="ECO:0000313" key="5">
    <source>
        <dbReference type="EMBL" id="MBN7826860.1"/>
    </source>
</evidence>
<proteinExistence type="inferred from homology"/>
<dbReference type="SMART" id="SM00062">
    <property type="entry name" value="PBPb"/>
    <property type="match status" value="1"/>
</dbReference>
<comment type="similarity">
    <text evidence="1">Belongs to the bacterial solute-binding protein 3 family.</text>
</comment>
<gene>
    <name evidence="5" type="ORF">J0A66_16610</name>
</gene>
<dbReference type="RefSeq" id="WP_206574973.1">
    <property type="nucleotide sequence ID" value="NZ_JAFKCV010000011.1"/>
</dbReference>